<feature type="compositionally biased region" description="Basic and acidic residues" evidence="1">
    <location>
        <begin position="557"/>
        <end position="576"/>
    </location>
</feature>
<feature type="compositionally biased region" description="Basic and acidic residues" evidence="1">
    <location>
        <begin position="640"/>
        <end position="656"/>
    </location>
</feature>
<evidence type="ECO:0000256" key="3">
    <source>
        <dbReference type="SAM" id="SignalP"/>
    </source>
</evidence>
<organism evidence="4 5">
    <name type="scientific">Dactylosporangium siamense</name>
    <dbReference type="NCBI Taxonomy" id="685454"/>
    <lineage>
        <taxon>Bacteria</taxon>
        <taxon>Bacillati</taxon>
        <taxon>Actinomycetota</taxon>
        <taxon>Actinomycetes</taxon>
        <taxon>Micromonosporales</taxon>
        <taxon>Micromonosporaceae</taxon>
        <taxon>Dactylosporangium</taxon>
    </lineage>
</organism>
<comment type="caution">
    <text evidence="4">The sequence shown here is derived from an EMBL/GenBank/DDBJ whole genome shotgun (WGS) entry which is preliminary data.</text>
</comment>
<feature type="transmembrane region" description="Helical" evidence="2">
    <location>
        <begin position="419"/>
        <end position="444"/>
    </location>
</feature>
<feature type="transmembrane region" description="Helical" evidence="2">
    <location>
        <begin position="456"/>
        <end position="482"/>
    </location>
</feature>
<name>A0A919PR71_9ACTN</name>
<keyword evidence="3" id="KW-0732">Signal</keyword>
<reference evidence="4" key="1">
    <citation type="submission" date="2021-01" db="EMBL/GenBank/DDBJ databases">
        <title>Whole genome shotgun sequence of Dactylosporangium siamense NBRC 106093.</title>
        <authorList>
            <person name="Komaki H."/>
            <person name="Tamura T."/>
        </authorList>
    </citation>
    <scope>NUCLEOTIDE SEQUENCE</scope>
    <source>
        <strain evidence="4">NBRC 106093</strain>
    </source>
</reference>
<evidence type="ECO:0008006" key="6">
    <source>
        <dbReference type="Google" id="ProtNLM"/>
    </source>
</evidence>
<sequence length="662" mass="71970">MRRLPVYAAVIIVTAVATLFAGPAGPAAAAPGPVQAPEGGLCSVEEWRVQGNFQNCADRLQVDVQSRVSCLDAPTPSAPDSGVAGWFATEPEASRGSRLWFRHSEYGYAGYDFTTYDLKCASVVTNPSAEFENTVANGEFLIATGIIGASNAVRERAWDPTYMWGWADPLVETATKAVYSKVFTAFGAVTLTIVGLYLLWRSRQSDLSNAVTTAGWALFVMVIITAIAAWPTWSAGIADRTLISSLGVIHDAVGPPNETIPPEKCRNIDPKACQDIRLPAARASDTVVDGLLYRNWLRGTLGSADNSTATKYGPALYDAKSFSWQDIQSIRADERRAAAEEEARIRDGKPGPSIGSTMRKTITEQKQQRWMRIAEQIKTEDPEAYQHLQGSRGMDRVGAGFLAILSALFFALFDITASVLVILGFLIFRWAVIASPILGTVGLLRPANAGLRRLGNAVIAAMFNIIIFGTGSAIYLLAVSLILDTASLAGWLQVLLIWLTGIVGWLLLRPYRRITQLGGKDSTKAITSVGGWHRLFLRDVRQAAALKVVDAGGTNEPQRRGEAGPVRQRPESRDEDPLSVGGSERSTGAGERSSETGERVARPEERPTRQDGPQRRRREPVWEEPDSPAETAPSYSIYRPDSDRSTQDRTPARRPESANLPG</sequence>
<feature type="transmembrane region" description="Helical" evidence="2">
    <location>
        <begin position="488"/>
        <end position="508"/>
    </location>
</feature>
<gene>
    <name evidence="4" type="ORF">Dsi01nite_050410</name>
</gene>
<evidence type="ECO:0000256" key="1">
    <source>
        <dbReference type="SAM" id="MobiDB-lite"/>
    </source>
</evidence>
<feature type="signal peptide" evidence="3">
    <location>
        <begin position="1"/>
        <end position="29"/>
    </location>
</feature>
<feature type="transmembrane region" description="Helical" evidence="2">
    <location>
        <begin position="397"/>
        <end position="413"/>
    </location>
</feature>
<feature type="region of interest" description="Disordered" evidence="1">
    <location>
        <begin position="549"/>
        <end position="662"/>
    </location>
</feature>
<dbReference type="Proteomes" id="UP000660611">
    <property type="component" value="Unassembled WGS sequence"/>
</dbReference>
<keyword evidence="2" id="KW-0812">Transmembrane</keyword>
<keyword evidence="5" id="KW-1185">Reference proteome</keyword>
<keyword evidence="2" id="KW-1133">Transmembrane helix</keyword>
<evidence type="ECO:0000313" key="4">
    <source>
        <dbReference type="EMBL" id="GIG47000.1"/>
    </source>
</evidence>
<feature type="transmembrane region" description="Helical" evidence="2">
    <location>
        <begin position="182"/>
        <end position="200"/>
    </location>
</feature>
<evidence type="ECO:0000313" key="5">
    <source>
        <dbReference type="Proteomes" id="UP000660611"/>
    </source>
</evidence>
<accession>A0A919PR71</accession>
<protein>
    <recommendedName>
        <fullName evidence="6">MFS transporter</fullName>
    </recommendedName>
</protein>
<evidence type="ECO:0000256" key="2">
    <source>
        <dbReference type="SAM" id="Phobius"/>
    </source>
</evidence>
<feature type="chain" id="PRO_5037563659" description="MFS transporter" evidence="3">
    <location>
        <begin position="30"/>
        <end position="662"/>
    </location>
</feature>
<keyword evidence="2" id="KW-0472">Membrane</keyword>
<dbReference type="EMBL" id="BONQ01000079">
    <property type="protein sequence ID" value="GIG47000.1"/>
    <property type="molecule type" value="Genomic_DNA"/>
</dbReference>
<dbReference type="AlphaFoldDB" id="A0A919PR71"/>
<feature type="compositionally biased region" description="Basic and acidic residues" evidence="1">
    <location>
        <begin position="592"/>
        <end position="614"/>
    </location>
</feature>
<proteinExistence type="predicted"/>